<organism evidence="1 2">
    <name type="scientific">Herbihabitans rhizosphaerae</name>
    <dbReference type="NCBI Taxonomy" id="1872711"/>
    <lineage>
        <taxon>Bacteria</taxon>
        <taxon>Bacillati</taxon>
        <taxon>Actinomycetota</taxon>
        <taxon>Actinomycetes</taxon>
        <taxon>Pseudonocardiales</taxon>
        <taxon>Pseudonocardiaceae</taxon>
        <taxon>Herbihabitans</taxon>
    </lineage>
</organism>
<protein>
    <submittedName>
        <fullName evidence="1">Uncharacterized protein</fullName>
    </submittedName>
</protein>
<gene>
    <name evidence="1" type="ORF">EV193_11178</name>
</gene>
<comment type="caution">
    <text evidence="1">The sequence shown here is derived from an EMBL/GenBank/DDBJ whole genome shotgun (WGS) entry which is preliminary data.</text>
</comment>
<dbReference type="AlphaFoldDB" id="A0A4Q7KEL0"/>
<sequence length="154" mass="17119">MFPYTPTDSSTKSERDVLSDYAELYRETYLWEVEDTATALYLRPRGPVAVVIIGALLGAEVNSELHRAGTPCPTICLPTSPMRHAFVTALYAARPDDVLPPPGVTMVTGWRRVTLPPSHVGTGRAMWLTEPHPAREPVLCQQVLAVARRVLRRR</sequence>
<dbReference type="EMBL" id="SGWQ01000011">
    <property type="protein sequence ID" value="RZS32695.1"/>
    <property type="molecule type" value="Genomic_DNA"/>
</dbReference>
<name>A0A4Q7KEL0_9PSEU</name>
<evidence type="ECO:0000313" key="2">
    <source>
        <dbReference type="Proteomes" id="UP000294257"/>
    </source>
</evidence>
<reference evidence="1 2" key="1">
    <citation type="submission" date="2019-02" db="EMBL/GenBank/DDBJ databases">
        <title>Genomic Encyclopedia of Type Strains, Phase IV (KMG-IV): sequencing the most valuable type-strain genomes for metagenomic binning, comparative biology and taxonomic classification.</title>
        <authorList>
            <person name="Goeker M."/>
        </authorList>
    </citation>
    <scope>NUCLEOTIDE SEQUENCE [LARGE SCALE GENOMIC DNA]</scope>
    <source>
        <strain evidence="1 2">DSM 101727</strain>
    </source>
</reference>
<keyword evidence="2" id="KW-1185">Reference proteome</keyword>
<accession>A0A4Q7KEL0</accession>
<evidence type="ECO:0000313" key="1">
    <source>
        <dbReference type="EMBL" id="RZS32695.1"/>
    </source>
</evidence>
<dbReference type="Proteomes" id="UP000294257">
    <property type="component" value="Unassembled WGS sequence"/>
</dbReference>
<proteinExistence type="predicted"/>